<feature type="transmembrane region" description="Helical" evidence="2">
    <location>
        <begin position="214"/>
        <end position="236"/>
    </location>
</feature>
<keyword evidence="2" id="KW-1133">Transmembrane helix</keyword>
<comment type="similarity">
    <text evidence="1">Belongs to the ATP-dependent AMP-binding enzyme family.</text>
</comment>
<protein>
    <recommendedName>
        <fullName evidence="7">Fatty acyl-AMP ligase</fullName>
    </recommendedName>
</protein>
<dbReference type="GO" id="GO:0006633">
    <property type="term" value="P:fatty acid biosynthetic process"/>
    <property type="evidence" value="ECO:0007669"/>
    <property type="project" value="TreeGrafter"/>
</dbReference>
<keyword evidence="6" id="KW-1185">Reference proteome</keyword>
<evidence type="ECO:0000256" key="1">
    <source>
        <dbReference type="ARBA" id="ARBA00006432"/>
    </source>
</evidence>
<dbReference type="Gene3D" id="3.30.300.30">
    <property type="match status" value="1"/>
</dbReference>
<gene>
    <name evidence="5" type="ORF">CP985_13015</name>
</gene>
<dbReference type="RefSeq" id="WP_114843030.1">
    <property type="nucleotide sequence ID" value="NZ_CP031219.1"/>
</dbReference>
<evidence type="ECO:0000313" key="6">
    <source>
        <dbReference type="Proteomes" id="UP000290092"/>
    </source>
</evidence>
<organism evidence="5 6">
    <name type="scientific">Malaciobacter mytili LMG 24559</name>
    <dbReference type="NCBI Taxonomy" id="1032238"/>
    <lineage>
        <taxon>Bacteria</taxon>
        <taxon>Pseudomonadati</taxon>
        <taxon>Campylobacterota</taxon>
        <taxon>Epsilonproteobacteria</taxon>
        <taxon>Campylobacterales</taxon>
        <taxon>Arcobacteraceae</taxon>
        <taxon>Malaciobacter</taxon>
    </lineage>
</organism>
<dbReference type="InterPro" id="IPR042099">
    <property type="entry name" value="ANL_N_sf"/>
</dbReference>
<dbReference type="SUPFAM" id="SSF56801">
    <property type="entry name" value="Acetyl-CoA synthetase-like"/>
    <property type="match status" value="1"/>
</dbReference>
<dbReference type="AlphaFoldDB" id="A0AAX2ACB9"/>
<dbReference type="Gene3D" id="3.40.50.12780">
    <property type="entry name" value="N-terminal domain of ligase-like"/>
    <property type="match status" value="1"/>
</dbReference>
<dbReference type="PANTHER" id="PTHR22754">
    <property type="entry name" value="DISCO-INTERACTING PROTEIN 2 DIP2 -RELATED"/>
    <property type="match status" value="1"/>
</dbReference>
<dbReference type="PANTHER" id="PTHR22754:SF32">
    <property type="entry name" value="DISCO-INTERACTING PROTEIN 2"/>
    <property type="match status" value="1"/>
</dbReference>
<proteinExistence type="inferred from homology"/>
<dbReference type="KEGG" id="amyt:AMYT_2685"/>
<dbReference type="Proteomes" id="UP000290092">
    <property type="component" value="Unassembled WGS sequence"/>
</dbReference>
<dbReference type="InterPro" id="IPR025110">
    <property type="entry name" value="AMP-bd_C"/>
</dbReference>
<dbReference type="InterPro" id="IPR000873">
    <property type="entry name" value="AMP-dep_synth/lig_dom"/>
</dbReference>
<evidence type="ECO:0000259" key="4">
    <source>
        <dbReference type="Pfam" id="PF23024"/>
    </source>
</evidence>
<dbReference type="Pfam" id="PF00501">
    <property type="entry name" value="AMP-binding"/>
    <property type="match status" value="1"/>
</dbReference>
<keyword evidence="2" id="KW-0812">Transmembrane</keyword>
<dbReference type="GO" id="GO:0005886">
    <property type="term" value="C:plasma membrane"/>
    <property type="evidence" value="ECO:0007669"/>
    <property type="project" value="TreeGrafter"/>
</dbReference>
<feature type="domain" description="AMP-binding enzyme C-terminal" evidence="4">
    <location>
        <begin position="439"/>
        <end position="551"/>
    </location>
</feature>
<comment type="caution">
    <text evidence="5">The sequence shown here is derived from an EMBL/GenBank/DDBJ whole genome shotgun (WGS) entry which is preliminary data.</text>
</comment>
<dbReference type="InterPro" id="IPR045851">
    <property type="entry name" value="AMP-bd_C_sf"/>
</dbReference>
<dbReference type="EMBL" id="NXID01000057">
    <property type="protein sequence ID" value="RXK13720.1"/>
    <property type="molecule type" value="Genomic_DNA"/>
</dbReference>
<evidence type="ECO:0000313" key="5">
    <source>
        <dbReference type="EMBL" id="RXK13720.1"/>
    </source>
</evidence>
<sequence>MKKNYYNILKYKIFKNLFDLDNAPCLYFLTKKDEQSINRKNLNKLSLNLASHFIDKFPKDKYILVCMDPSIEFVVTLIGSIYSKITIVPIPVPRSKTEITRIKNIINELNIKTVITTPKYKKYFVDNNSLLNLDSIFSFDDELITDIKDNIINQENVFYELEKKTLNKEYKEVVVQYTSGTTNIPKGVKITSFNILKNYEELDKKWRFDTNKNFLTWLPIFHDMGLFSIIYCFLISGMKTYLMTPQEFIKNPINWLKLISEKKIYISGGPPFAYEMCTKILNENNNFDFDLSNWKLAFCGADYVSHQLLEEFRTSTNKYKLNKNSVFATYGMAEATLFILGEPFWENIAFDKKNIRTFSEGCYFSEESLTNLLIYNNSSKKIVKEKEEGEILICGDNLTKEYISQKLDTIHINGKEWFKTGDIGFIDKNCLFISGRIKNLIKIYGRNLFSNDIINVLANEFKDIHFSKSLIFKANELSNSVVVIIELNKKISSYEKDFLISLKENIKNVLFKEFGLSVENLIIVSRGSLPKTTSGKLQQIRIKELYKKGLLTNE</sequence>
<accession>A0AAX2ACB9</accession>
<name>A0AAX2ACB9_9BACT</name>
<reference evidence="5 6" key="1">
    <citation type="submission" date="2017-09" db="EMBL/GenBank/DDBJ databases">
        <title>Genomics of the genus Arcobacter.</title>
        <authorList>
            <person name="Perez-Cataluna A."/>
            <person name="Figueras M.J."/>
            <person name="Salas-Masso N."/>
        </authorList>
    </citation>
    <scope>NUCLEOTIDE SEQUENCE [LARGE SCALE GENOMIC DNA]</scope>
    <source>
        <strain evidence="5 6">CECT 7386</strain>
    </source>
</reference>
<dbReference type="Pfam" id="PF23024">
    <property type="entry name" value="AMP-dom_DIP2-like"/>
    <property type="match status" value="1"/>
</dbReference>
<keyword evidence="2" id="KW-0472">Membrane</keyword>
<evidence type="ECO:0008006" key="7">
    <source>
        <dbReference type="Google" id="ProtNLM"/>
    </source>
</evidence>
<evidence type="ECO:0000259" key="3">
    <source>
        <dbReference type="Pfam" id="PF00501"/>
    </source>
</evidence>
<dbReference type="GO" id="GO:0070566">
    <property type="term" value="F:adenylyltransferase activity"/>
    <property type="evidence" value="ECO:0007669"/>
    <property type="project" value="TreeGrafter"/>
</dbReference>
<feature type="domain" description="AMP-dependent synthetase/ligase" evidence="3">
    <location>
        <begin position="23"/>
        <end position="402"/>
    </location>
</feature>
<evidence type="ECO:0000256" key="2">
    <source>
        <dbReference type="SAM" id="Phobius"/>
    </source>
</evidence>